<reference evidence="2" key="2">
    <citation type="submission" date="2023-11" db="EMBL/GenBank/DDBJ databases">
        <title>MicrobeMod: A computational toolkit for identifying prokaryotic methylation and restriction-modification with nanopore sequencing.</title>
        <authorList>
            <person name="Crits-Christoph A."/>
            <person name="Kang S.C."/>
            <person name="Lee H."/>
            <person name="Ostrov N."/>
        </authorList>
    </citation>
    <scope>NUCLEOTIDE SEQUENCE</scope>
    <source>
        <strain evidence="2">ATCC 51242</strain>
    </source>
</reference>
<dbReference type="HOGENOM" id="CLU_2156486_0_0_11"/>
<accession>A0A023X7G4</accession>
<gene>
    <name evidence="1" type="ORF">RradSPS_2716</name>
    <name evidence="2" type="ORF">SIL72_01215</name>
</gene>
<dbReference type="Proteomes" id="UP000025229">
    <property type="component" value="Chromosome"/>
</dbReference>
<dbReference type="KEGG" id="rrd:RradSPS_2716"/>
<organism evidence="1 3">
    <name type="scientific">Rubrobacter radiotolerans</name>
    <name type="common">Arthrobacter radiotolerans</name>
    <dbReference type="NCBI Taxonomy" id="42256"/>
    <lineage>
        <taxon>Bacteria</taxon>
        <taxon>Bacillati</taxon>
        <taxon>Actinomycetota</taxon>
        <taxon>Rubrobacteria</taxon>
        <taxon>Rubrobacterales</taxon>
        <taxon>Rubrobacteraceae</taxon>
        <taxon>Rubrobacter</taxon>
    </lineage>
</organism>
<dbReference type="STRING" id="42256.RradSPS_2716"/>
<keyword evidence="3" id="KW-1185">Reference proteome</keyword>
<dbReference type="AlphaFoldDB" id="A0A023X7G4"/>
<protein>
    <submittedName>
        <fullName evidence="2">DUF3618 domain-containing protein</fullName>
    </submittedName>
</protein>
<proteinExistence type="predicted"/>
<dbReference type="Pfam" id="PF12277">
    <property type="entry name" value="DUF3618"/>
    <property type="match status" value="1"/>
</dbReference>
<name>A0A023X7G4_RUBRA</name>
<evidence type="ECO:0000313" key="2">
    <source>
        <dbReference type="EMBL" id="MDX5892638.1"/>
    </source>
</evidence>
<dbReference type="EMBL" id="CP007514">
    <property type="protein sequence ID" value="AHY47999.1"/>
    <property type="molecule type" value="Genomic_DNA"/>
</dbReference>
<dbReference type="Proteomes" id="UP001281130">
    <property type="component" value="Unassembled WGS sequence"/>
</dbReference>
<evidence type="ECO:0000313" key="1">
    <source>
        <dbReference type="EMBL" id="AHY47999.1"/>
    </source>
</evidence>
<reference evidence="1 3" key="1">
    <citation type="submission" date="2014-03" db="EMBL/GenBank/DDBJ databases">
        <title>Complete genome sequence of the Radio-Resistant Rubrobacter radiotolerans RSPS-4.</title>
        <authorList>
            <person name="Egas C.C."/>
            <person name="Barroso C.C."/>
            <person name="Froufe H.J.C."/>
            <person name="Pacheco J.J."/>
            <person name="Albuquerque L.L."/>
            <person name="da Costa M.M.S."/>
        </authorList>
    </citation>
    <scope>NUCLEOTIDE SEQUENCE [LARGE SCALE GENOMIC DNA]</scope>
    <source>
        <strain evidence="1 3">RSPS-4</strain>
    </source>
</reference>
<dbReference type="RefSeq" id="WP_038683326.1">
    <property type="nucleotide sequence ID" value="NZ_CP007514.1"/>
</dbReference>
<dbReference type="InterPro" id="IPR022062">
    <property type="entry name" value="DUF3618"/>
</dbReference>
<dbReference type="EMBL" id="JAWXXX010000001">
    <property type="protein sequence ID" value="MDX5892638.1"/>
    <property type="molecule type" value="Genomic_DNA"/>
</dbReference>
<evidence type="ECO:0000313" key="3">
    <source>
        <dbReference type="Proteomes" id="UP000025229"/>
    </source>
</evidence>
<sequence>MSEIPERIEREMYEIRNRMSPDVRDLKKHTEPKVIGKQVGDTVKAKAKAALSRFGKSLSDSAKRQLNLAREAGRSRNPTPFTDAVKSDPRPMVVLAVVLTFTLLALRKLSG</sequence>